<keyword evidence="5" id="KW-1185">Reference proteome</keyword>
<dbReference type="Proteomes" id="UP001189429">
    <property type="component" value="Unassembled WGS sequence"/>
</dbReference>
<reference evidence="4" key="1">
    <citation type="submission" date="2023-10" db="EMBL/GenBank/DDBJ databases">
        <authorList>
            <person name="Chen Y."/>
            <person name="Shah S."/>
            <person name="Dougan E. K."/>
            <person name="Thang M."/>
            <person name="Chan C."/>
        </authorList>
    </citation>
    <scope>NUCLEOTIDE SEQUENCE [LARGE SCALE GENOMIC DNA]</scope>
</reference>
<organism evidence="4 5">
    <name type="scientific">Prorocentrum cordatum</name>
    <dbReference type="NCBI Taxonomy" id="2364126"/>
    <lineage>
        <taxon>Eukaryota</taxon>
        <taxon>Sar</taxon>
        <taxon>Alveolata</taxon>
        <taxon>Dinophyceae</taxon>
        <taxon>Prorocentrales</taxon>
        <taxon>Prorocentraceae</taxon>
        <taxon>Prorocentrum</taxon>
    </lineage>
</organism>
<comment type="caution">
    <text evidence="4">The sequence shown here is derived from an EMBL/GenBank/DDBJ whole genome shotgun (WGS) entry which is preliminary data.</text>
</comment>
<accession>A0ABN9VM65</accession>
<keyword evidence="1" id="KW-0547">Nucleotide-binding</keyword>
<keyword evidence="2" id="KW-0067">ATP-binding</keyword>
<dbReference type="Pfam" id="PF00069">
    <property type="entry name" value="Pkinase"/>
    <property type="match status" value="1"/>
</dbReference>
<feature type="non-terminal residue" evidence="4">
    <location>
        <position position="1"/>
    </location>
</feature>
<sequence length="551" mass="61680">PFWLEKIFCSRCRFNQCLDCQSHSLYIMATLSATQRVVEAYLISVAPSTPAFGFWTLVPWSSQEKPVNVFASPIARWRVGVGESELERIAQIVEQHEVMLIVSVYRTRKEKRNVTGLLNYLRAAHPDAVVFLVQLPDRLDPELTKADLSNLMMRHDRLYSFGADGVLMELAGDPGGLQHRISLELQENAVIQLRVREHISTLTQGVPSAMQLNDMEDEFCNLLWNDIPDLLIPDFAPLDERLLECGSRVGDFQLVRPYSDHQHVWLAVTGQHENVVIKVYDKRSVTDAKQVESIYQEFCLLMHTLDHPHVIRCVGMLHSQRRVHLVLQYGGDVCMEQLLSTQPGYRLSRDDALDCSTQIASALSYCHAQDVVHGQVSLSHVAVETAWNGHICRLVDFSMAAHVPNSSARETLCGSLPCVAPEVALNEPYLPKPADCWSLGVLLLETACGQGSLKLSVQWRSGESLAYSARQVLQFFSHAGCHTEAMTKMGNNSLDGITLACLEALLKPEPARRASASDMMGMLSTGRTEQTVLIDSLLFTFAFWARVQECM</sequence>
<gene>
    <name evidence="4" type="ORF">PCOR1329_LOCUS59341</name>
</gene>
<evidence type="ECO:0000256" key="1">
    <source>
        <dbReference type="ARBA" id="ARBA00022741"/>
    </source>
</evidence>
<proteinExistence type="predicted"/>
<evidence type="ECO:0000256" key="2">
    <source>
        <dbReference type="ARBA" id="ARBA00022840"/>
    </source>
</evidence>
<dbReference type="SUPFAM" id="SSF56112">
    <property type="entry name" value="Protein kinase-like (PK-like)"/>
    <property type="match status" value="1"/>
</dbReference>
<dbReference type="Gene3D" id="1.10.510.10">
    <property type="entry name" value="Transferase(Phosphotransferase) domain 1"/>
    <property type="match status" value="1"/>
</dbReference>
<evidence type="ECO:0000259" key="3">
    <source>
        <dbReference type="PROSITE" id="PS50011"/>
    </source>
</evidence>
<evidence type="ECO:0000313" key="4">
    <source>
        <dbReference type="EMBL" id="CAK0874430.1"/>
    </source>
</evidence>
<dbReference type="InterPro" id="IPR000719">
    <property type="entry name" value="Prot_kinase_dom"/>
</dbReference>
<evidence type="ECO:0000313" key="5">
    <source>
        <dbReference type="Proteomes" id="UP001189429"/>
    </source>
</evidence>
<name>A0ABN9VM65_9DINO</name>
<dbReference type="EMBL" id="CAUYUJ010017393">
    <property type="protein sequence ID" value="CAK0874430.1"/>
    <property type="molecule type" value="Genomic_DNA"/>
</dbReference>
<protein>
    <recommendedName>
        <fullName evidence="3">Protein kinase domain-containing protein</fullName>
    </recommendedName>
</protein>
<dbReference type="PANTHER" id="PTHR24346">
    <property type="entry name" value="MAP/MICROTUBULE AFFINITY-REGULATING KINASE"/>
    <property type="match status" value="1"/>
</dbReference>
<dbReference type="PROSITE" id="PS50011">
    <property type="entry name" value="PROTEIN_KINASE_DOM"/>
    <property type="match status" value="1"/>
</dbReference>
<dbReference type="PANTHER" id="PTHR24346:SF30">
    <property type="entry name" value="MATERNAL EMBRYONIC LEUCINE ZIPPER KINASE"/>
    <property type="match status" value="1"/>
</dbReference>
<dbReference type="InterPro" id="IPR011009">
    <property type="entry name" value="Kinase-like_dom_sf"/>
</dbReference>
<feature type="domain" description="Protein kinase" evidence="3">
    <location>
        <begin position="243"/>
        <end position="533"/>
    </location>
</feature>